<dbReference type="Pfam" id="PF01501">
    <property type="entry name" value="Glyco_transf_8"/>
    <property type="match status" value="1"/>
</dbReference>
<evidence type="ECO:0000256" key="7">
    <source>
        <dbReference type="ARBA" id="ARBA00022842"/>
    </source>
</evidence>
<dbReference type="GO" id="GO:0008919">
    <property type="term" value="F:lipopolysaccharide glucosyltransferase I activity"/>
    <property type="evidence" value="ECO:0007669"/>
    <property type="project" value="UniProtKB-EC"/>
</dbReference>
<gene>
    <name evidence="10" type="primary">rfaJ_1</name>
    <name evidence="10" type="ORF">GHA_03263</name>
</gene>
<accession>A0A9N8GZR6</accession>
<evidence type="ECO:0000313" key="10">
    <source>
        <dbReference type="EMBL" id="CAB5707778.1"/>
    </source>
</evidence>
<protein>
    <submittedName>
        <fullName evidence="10">Lipopolysaccharide 1,2-glucosyltransferase</fullName>
        <ecNumber evidence="10">2.4.1.58</ecNumber>
    </submittedName>
</protein>
<sequence>MNNLITNKYLLNEGANTSNSSLPCLDVIYGSDENYQFGAGVSAVSLLINNPNTLFRFHYFLDKVSPSFLDKLKVISHQFPAEFHIYELDNQLLKTLPASDIWSSAMYFRLVALDYLSKDYDVALYLDADVICNGQLNLAADLIKDKVCGVIADDIGVRTKSEIRLHTPKLAETYFNSGVMFVNLKKWHEKRVTQQCFELLSAENAKQRFKYPDQDVLNLILRNDLILLNQKFNTVYTLKNELYDRTHQKYQTIITPETVLIHYTGVSKPWHKWANYPSSQPFYKALAQSPWTKDDLKCATKFAERKKEYKHLLKQGSYLSGILSGIYYLFEKHTKKRK</sequence>
<evidence type="ECO:0000256" key="8">
    <source>
        <dbReference type="ARBA" id="ARBA00022985"/>
    </source>
</evidence>
<evidence type="ECO:0000256" key="1">
    <source>
        <dbReference type="ARBA" id="ARBA00001946"/>
    </source>
</evidence>
<dbReference type="RefSeq" id="WP_164456225.1">
    <property type="nucleotide sequence ID" value="NZ_ABFCQP020000007.1"/>
</dbReference>
<evidence type="ECO:0000256" key="2">
    <source>
        <dbReference type="ARBA" id="ARBA00004713"/>
    </source>
</evidence>
<comment type="caution">
    <text evidence="10">The sequence shown here is derived from an EMBL/GenBank/DDBJ whole genome shotgun (WGS) entry which is preliminary data.</text>
</comment>
<comment type="cofactor">
    <cofactor evidence="1">
        <name>Mg(2+)</name>
        <dbReference type="ChEBI" id="CHEBI:18420"/>
    </cofactor>
</comment>
<name>A0A9N8GZR6_PRORE</name>
<keyword evidence="8" id="KW-0448">Lipopolysaccharide biosynthesis</keyword>
<comment type="pathway">
    <text evidence="2">Bacterial outer membrane biogenesis; LPS core biosynthesis.</text>
</comment>
<dbReference type="EC" id="2.4.1.58" evidence="10"/>
<feature type="domain" description="Glycosyl transferase family 8 C-terminal" evidence="9">
    <location>
        <begin position="276"/>
        <end position="332"/>
    </location>
</feature>
<evidence type="ECO:0000256" key="3">
    <source>
        <dbReference type="ARBA" id="ARBA00006351"/>
    </source>
</evidence>
<dbReference type="PANTHER" id="PTHR13778">
    <property type="entry name" value="GLYCOSYLTRANSFERASE 8 DOMAIN-CONTAINING PROTEIN"/>
    <property type="match status" value="1"/>
</dbReference>
<organism evidence="10 11">
    <name type="scientific">Providencia rettgeri</name>
    <dbReference type="NCBI Taxonomy" id="587"/>
    <lineage>
        <taxon>Bacteria</taxon>
        <taxon>Pseudomonadati</taxon>
        <taxon>Pseudomonadota</taxon>
        <taxon>Gammaproteobacteria</taxon>
        <taxon>Enterobacterales</taxon>
        <taxon>Morganellaceae</taxon>
        <taxon>Providencia</taxon>
    </lineage>
</organism>
<dbReference type="InterPro" id="IPR050748">
    <property type="entry name" value="Glycosyltrans_8_dom-fam"/>
</dbReference>
<dbReference type="CDD" id="cd04194">
    <property type="entry name" value="GT8_A4GalT_like"/>
    <property type="match status" value="1"/>
</dbReference>
<keyword evidence="4 10" id="KW-0328">Glycosyltransferase</keyword>
<dbReference type="InterPro" id="IPR002495">
    <property type="entry name" value="Glyco_trans_8"/>
</dbReference>
<dbReference type="Proteomes" id="UP000834611">
    <property type="component" value="Unassembled WGS sequence"/>
</dbReference>
<keyword evidence="5 10" id="KW-0808">Transferase</keyword>
<evidence type="ECO:0000256" key="5">
    <source>
        <dbReference type="ARBA" id="ARBA00022679"/>
    </source>
</evidence>
<evidence type="ECO:0000256" key="4">
    <source>
        <dbReference type="ARBA" id="ARBA00022676"/>
    </source>
</evidence>
<dbReference type="SUPFAM" id="SSF53448">
    <property type="entry name" value="Nucleotide-diphospho-sugar transferases"/>
    <property type="match status" value="1"/>
</dbReference>
<dbReference type="AlphaFoldDB" id="A0A9N8GZR6"/>
<proteinExistence type="inferred from homology"/>
<evidence type="ECO:0000259" key="9">
    <source>
        <dbReference type="Pfam" id="PF08437"/>
    </source>
</evidence>
<reference evidence="10" key="1">
    <citation type="submission" date="2020-05" db="EMBL/GenBank/DDBJ databases">
        <authorList>
            <person name="Delgado-Blas J."/>
        </authorList>
    </citation>
    <scope>NUCLEOTIDE SEQUENCE</scope>
    <source>
        <strain evidence="10">BB1453</strain>
    </source>
</reference>
<dbReference type="InterPro" id="IPR029044">
    <property type="entry name" value="Nucleotide-diphossugar_trans"/>
</dbReference>
<comment type="similarity">
    <text evidence="3">Belongs to the glycosyltransferase 8 family.</text>
</comment>
<dbReference type="GO" id="GO:0046872">
    <property type="term" value="F:metal ion binding"/>
    <property type="evidence" value="ECO:0007669"/>
    <property type="project" value="UniProtKB-KW"/>
</dbReference>
<keyword evidence="7" id="KW-0460">Magnesium</keyword>
<dbReference type="Gene3D" id="3.90.550.10">
    <property type="entry name" value="Spore Coat Polysaccharide Biosynthesis Protein SpsA, Chain A"/>
    <property type="match status" value="1"/>
</dbReference>
<keyword evidence="6" id="KW-0479">Metal-binding</keyword>
<dbReference type="Pfam" id="PF08437">
    <property type="entry name" value="Glyco_transf_8C"/>
    <property type="match status" value="1"/>
</dbReference>
<evidence type="ECO:0000313" key="11">
    <source>
        <dbReference type="Proteomes" id="UP000834611"/>
    </source>
</evidence>
<dbReference type="PANTHER" id="PTHR13778:SF47">
    <property type="entry name" value="LIPOPOLYSACCHARIDE 1,3-GALACTOSYLTRANSFERASE"/>
    <property type="match status" value="1"/>
</dbReference>
<dbReference type="EMBL" id="CAHPSF010000010">
    <property type="protein sequence ID" value="CAB5707778.1"/>
    <property type="molecule type" value="Genomic_DNA"/>
</dbReference>
<evidence type="ECO:0000256" key="6">
    <source>
        <dbReference type="ARBA" id="ARBA00022723"/>
    </source>
</evidence>
<dbReference type="InterPro" id="IPR013645">
    <property type="entry name" value="Glyco_transf_8N"/>
</dbReference>
<dbReference type="GO" id="GO:0008918">
    <property type="term" value="F:lipopolysaccharide 3-alpha-galactosyltransferase activity"/>
    <property type="evidence" value="ECO:0007669"/>
    <property type="project" value="InterPro"/>
</dbReference>